<evidence type="ECO:0000313" key="3">
    <source>
        <dbReference type="Proteomes" id="UP000487757"/>
    </source>
</evidence>
<dbReference type="Proteomes" id="UP000487757">
    <property type="component" value="Unassembled WGS sequence"/>
</dbReference>
<sequence length="341" mass="40108">MKKSDKIILWIVGILAVIILPDANLYYQRYKLKGDKLPEMYKNYSTLDSISDDIYEVLEVNGANHNPVIQLNDSTIMVINKSSEETEDGSRNEINSWCKINLKGQITGSLNYAYNDRKQNHNYQTFYNYVVDFYGNTYNTWIINSDSTRKPIKNLNENKIFSVDEAEQIISTHEYLYNENIPADTSGNDRKQKILIFKNGVFNYFYADKYFNKVEPYQQDKRGLKYEVDRIDNNSGYLKRKYVKKDEWVGHTFWDSRTFSYGSGNSSGRIGWYGTAFFDVKMPNKIIHFKTSVEIEYPKEGIIERFTYSIYKPNNGDYLLLSDIQNNRHYLIRPKINKLSK</sequence>
<accession>A0A7K0FYP1</accession>
<protein>
    <submittedName>
        <fullName evidence="2">Uncharacterized protein</fullName>
    </submittedName>
</protein>
<dbReference type="AlphaFoldDB" id="A0A7K0FYP1"/>
<organism evidence="2 3">
    <name type="scientific">Pedobacter petrophilus</name>
    <dbReference type="NCBI Taxonomy" id="1908241"/>
    <lineage>
        <taxon>Bacteria</taxon>
        <taxon>Pseudomonadati</taxon>
        <taxon>Bacteroidota</taxon>
        <taxon>Sphingobacteriia</taxon>
        <taxon>Sphingobacteriales</taxon>
        <taxon>Sphingobacteriaceae</taxon>
        <taxon>Pedobacter</taxon>
    </lineage>
</organism>
<comment type="caution">
    <text evidence="2">The sequence shown here is derived from an EMBL/GenBank/DDBJ whole genome shotgun (WGS) entry which is preliminary data.</text>
</comment>
<evidence type="ECO:0000256" key="1">
    <source>
        <dbReference type="SAM" id="Phobius"/>
    </source>
</evidence>
<evidence type="ECO:0000313" key="2">
    <source>
        <dbReference type="EMBL" id="MRX76571.1"/>
    </source>
</evidence>
<dbReference type="OrthoDB" id="1441944at2"/>
<proteinExistence type="predicted"/>
<keyword evidence="1" id="KW-0812">Transmembrane</keyword>
<name>A0A7K0FYP1_9SPHI</name>
<keyword evidence="1" id="KW-0472">Membrane</keyword>
<dbReference type="EMBL" id="WKKH01000013">
    <property type="protein sequence ID" value="MRX76571.1"/>
    <property type="molecule type" value="Genomic_DNA"/>
</dbReference>
<feature type="transmembrane region" description="Helical" evidence="1">
    <location>
        <begin position="7"/>
        <end position="27"/>
    </location>
</feature>
<reference evidence="2 3" key="1">
    <citation type="submission" date="2019-11" db="EMBL/GenBank/DDBJ databases">
        <title>Pedobacter petrophilus genome.</title>
        <authorList>
            <person name="Feldbauer M.J."/>
            <person name="Newman J.D."/>
        </authorList>
    </citation>
    <scope>NUCLEOTIDE SEQUENCE [LARGE SCALE GENOMIC DNA]</scope>
    <source>
        <strain evidence="2 3">LMG 29686</strain>
    </source>
</reference>
<keyword evidence="1" id="KW-1133">Transmembrane helix</keyword>
<gene>
    <name evidence="2" type="ORF">GJU39_10755</name>
</gene>
<keyword evidence="3" id="KW-1185">Reference proteome</keyword>
<dbReference type="RefSeq" id="WP_154280809.1">
    <property type="nucleotide sequence ID" value="NZ_JBHUJQ010000001.1"/>
</dbReference>